<organism evidence="3 4">
    <name type="scientific">Pleurostoma richardsiae</name>
    <dbReference type="NCBI Taxonomy" id="41990"/>
    <lineage>
        <taxon>Eukaryota</taxon>
        <taxon>Fungi</taxon>
        <taxon>Dikarya</taxon>
        <taxon>Ascomycota</taxon>
        <taxon>Pezizomycotina</taxon>
        <taxon>Sordariomycetes</taxon>
        <taxon>Sordariomycetidae</taxon>
        <taxon>Calosphaeriales</taxon>
        <taxon>Pleurostomataceae</taxon>
        <taxon>Pleurostoma</taxon>
    </lineage>
</organism>
<dbReference type="PANTHER" id="PTHR23082:SF0">
    <property type="entry name" value="GENERAL TRANSCRIPTION FACTOR 3C POLYPEPTIDE 3"/>
    <property type="match status" value="1"/>
</dbReference>
<proteinExistence type="predicted"/>
<dbReference type="InterPro" id="IPR011990">
    <property type="entry name" value="TPR-like_helical_dom_sf"/>
</dbReference>
<dbReference type="PANTHER" id="PTHR23082">
    <property type="entry name" value="TRANSCRIPTION INITIATION FACTOR IIIC TFIIIC , POLYPEPTIDE 3-RELATED"/>
    <property type="match status" value="1"/>
</dbReference>
<dbReference type="Pfam" id="PF13432">
    <property type="entry name" value="TPR_16"/>
    <property type="match status" value="2"/>
</dbReference>
<dbReference type="SUPFAM" id="SSF48452">
    <property type="entry name" value="TPR-like"/>
    <property type="match status" value="2"/>
</dbReference>
<feature type="compositionally biased region" description="Basic residues" evidence="2">
    <location>
        <begin position="551"/>
        <end position="581"/>
    </location>
</feature>
<evidence type="ECO:0000313" key="4">
    <source>
        <dbReference type="Proteomes" id="UP001174694"/>
    </source>
</evidence>
<feature type="repeat" description="TPR" evidence="1">
    <location>
        <begin position="843"/>
        <end position="876"/>
    </location>
</feature>
<feature type="region of interest" description="Disordered" evidence="2">
    <location>
        <begin position="14"/>
        <end position="47"/>
    </location>
</feature>
<feature type="region of interest" description="Disordered" evidence="2">
    <location>
        <begin position="83"/>
        <end position="123"/>
    </location>
</feature>
<dbReference type="InterPro" id="IPR019734">
    <property type="entry name" value="TPR_rpt"/>
</dbReference>
<name>A0AA38VVD5_9PEZI</name>
<reference evidence="3" key="1">
    <citation type="submission" date="2022-07" db="EMBL/GenBank/DDBJ databases">
        <title>Fungi with potential for degradation of polypropylene.</title>
        <authorList>
            <person name="Gostincar C."/>
        </authorList>
    </citation>
    <scope>NUCLEOTIDE SEQUENCE</scope>
    <source>
        <strain evidence="3">EXF-13308</strain>
    </source>
</reference>
<dbReference type="Proteomes" id="UP001174694">
    <property type="component" value="Unassembled WGS sequence"/>
</dbReference>
<feature type="repeat" description="TPR" evidence="1">
    <location>
        <begin position="467"/>
        <end position="500"/>
    </location>
</feature>
<sequence>MDAHIQDLFARGAFPENLNDEDLPDIPQEGLQAANELSDAVEDEGLDAEVSDADSEILELEANIKKGDAELAAFIAAQKKLRVNNDSEPESDSSLPPVSNRGRRKRGRGGARGPRKAAEPSGEIKFRLGQASMAFMEERYDDAMEIIFEVIRLNAETHQAWVLLSSIFQELGKNEEALMSMVFAAHMRPKDVGGWMAAAQFALDDTQGSREKNLYTAGLCYSAAIRANPKYLKARLAKANVSLEQGSSTLAFTEYQRVLKLRPYDISVIRHMAEASFEAKDAPRAVQATIEAYQKCITEARMGEPLQNGEFDWSDLIIYVEAFAFLGSYGDAILALRSVARWLVGRQDEPFWDDYELDDREWDREDDRRREVAEFDPHRYPAGTYGFSLPLDLRAKLAVYRLKLGHVDEAMRHLTWLLPEDPATLEFFADTPFVIKDVATGLFESRHIPMSLSYCDLCSKVLFEPDPEVLVTQGKCYLELGDESAAEDCFLSAIELDDHNVAARYQLAQLYERAQEKDEAFILINEAMELERQAEEGAEDDAQTEGGQRAARPRKPRAPRPKRPRVPRPPSARKPRTRVRRLGTAAKRREYEEAVTANFKEKYSLVRELRSRVASGDKNAMQQWMAAAKDLVDDFRSFREFYPWDKYLQFLGYGSFFQENARQPHAKSDMAAMAERLQQNLAPEDSEGQLPLRRHEHRGIPFDEWLDLFLEYAISLAHTQQAHEAYRVCQSARDSIVYKSNDNMFLIHVAWAACAVYVGDEETCVAMARFFLKNMHGSTDTYRMFSALCRVCQSPVSWYASGPTQKFIMRQIKAMDRCLLHRGQGDTVAQGDKDGPKYDALDVCLLMLYGHILFSSTSYTYAIGYFLRAVSIDPDNPMVNLSLGLGYVHYSLKRQSENRQFLITQGFVYLFRYYENRVKSADVAERQEAHYNLARTYHLIGIYHLAAEYYGRVLREGEAIRQQGLGVNGVDSGSDRRQEEFVVEAATNLRTFSLINGDLKTAKLLTDTWLVLR</sequence>
<evidence type="ECO:0000256" key="1">
    <source>
        <dbReference type="PROSITE-ProRule" id="PRU00339"/>
    </source>
</evidence>
<protein>
    <submittedName>
        <fullName evidence="3">Transcription factor tau subunit sfc4</fullName>
    </submittedName>
</protein>
<gene>
    <name evidence="3" type="ORF">NKR23_g2337</name>
</gene>
<feature type="compositionally biased region" description="Basic residues" evidence="2">
    <location>
        <begin position="101"/>
        <end position="115"/>
    </location>
</feature>
<evidence type="ECO:0000313" key="3">
    <source>
        <dbReference type="EMBL" id="KAJ9154733.1"/>
    </source>
</evidence>
<keyword evidence="4" id="KW-1185">Reference proteome</keyword>
<feature type="region of interest" description="Disordered" evidence="2">
    <location>
        <begin position="533"/>
        <end position="587"/>
    </location>
</feature>
<comment type="caution">
    <text evidence="3">The sequence shown here is derived from an EMBL/GenBank/DDBJ whole genome shotgun (WGS) entry which is preliminary data.</text>
</comment>
<dbReference type="InterPro" id="IPR039340">
    <property type="entry name" value="Tfc4/TFIIIC-102/Sfc4"/>
</dbReference>
<dbReference type="AlphaFoldDB" id="A0AA38VVD5"/>
<keyword evidence="1" id="KW-0802">TPR repeat</keyword>
<evidence type="ECO:0000256" key="2">
    <source>
        <dbReference type="SAM" id="MobiDB-lite"/>
    </source>
</evidence>
<dbReference type="Gene3D" id="1.25.40.10">
    <property type="entry name" value="Tetratricopeptide repeat domain"/>
    <property type="match status" value="4"/>
</dbReference>
<dbReference type="PROSITE" id="PS50005">
    <property type="entry name" value="TPR"/>
    <property type="match status" value="2"/>
</dbReference>
<dbReference type="GO" id="GO:0006383">
    <property type="term" value="P:transcription by RNA polymerase III"/>
    <property type="evidence" value="ECO:0007669"/>
    <property type="project" value="InterPro"/>
</dbReference>
<dbReference type="EMBL" id="JANBVO010000004">
    <property type="protein sequence ID" value="KAJ9154733.1"/>
    <property type="molecule type" value="Genomic_DNA"/>
</dbReference>
<accession>A0AA38VVD5</accession>
<dbReference type="GO" id="GO:0000127">
    <property type="term" value="C:transcription factor TFIIIC complex"/>
    <property type="evidence" value="ECO:0007669"/>
    <property type="project" value="TreeGrafter"/>
</dbReference>
<dbReference type="SMART" id="SM00028">
    <property type="entry name" value="TPR"/>
    <property type="match status" value="7"/>
</dbReference>